<feature type="domain" description="Thiaminase-2/PQQC" evidence="1">
    <location>
        <begin position="384"/>
        <end position="597"/>
    </location>
</feature>
<dbReference type="CDD" id="cd01169">
    <property type="entry name" value="HMPP_kinase"/>
    <property type="match status" value="1"/>
</dbReference>
<dbReference type="GO" id="GO:0005829">
    <property type="term" value="C:cytosol"/>
    <property type="evidence" value="ECO:0007669"/>
    <property type="project" value="TreeGrafter"/>
</dbReference>
<dbReference type="Pfam" id="PF03070">
    <property type="entry name" value="TENA_THI-4"/>
    <property type="match status" value="1"/>
</dbReference>
<dbReference type="EMBL" id="SPOF01000007">
    <property type="protein sequence ID" value="TIB15434.1"/>
    <property type="molecule type" value="Genomic_DNA"/>
</dbReference>
<evidence type="ECO:0000259" key="1">
    <source>
        <dbReference type="Pfam" id="PF03070"/>
    </source>
</evidence>
<dbReference type="Proteomes" id="UP000306954">
    <property type="component" value="Unassembled WGS sequence"/>
</dbReference>
<dbReference type="SUPFAM" id="SSF53613">
    <property type="entry name" value="Ribokinase-like"/>
    <property type="match status" value="2"/>
</dbReference>
<dbReference type="Pfam" id="PF08543">
    <property type="entry name" value="Phos_pyr_kin"/>
    <property type="match status" value="2"/>
</dbReference>
<dbReference type="GO" id="GO:0050334">
    <property type="term" value="F:thiaminase activity"/>
    <property type="evidence" value="ECO:0007669"/>
    <property type="project" value="InterPro"/>
</dbReference>
<feature type="domain" description="Pyridoxamine kinase/Phosphomethylpyrimidine kinase" evidence="2">
    <location>
        <begin position="248"/>
        <end position="347"/>
    </location>
</feature>
<evidence type="ECO:0000259" key="2">
    <source>
        <dbReference type="Pfam" id="PF08543"/>
    </source>
</evidence>
<dbReference type="PANTHER" id="PTHR20858">
    <property type="entry name" value="PHOSPHOMETHYLPYRIMIDINE KINASE"/>
    <property type="match status" value="1"/>
</dbReference>
<dbReference type="AlphaFoldDB" id="A0A4T0I5Y0"/>
<comment type="caution">
    <text evidence="3">The sequence shown here is derived from an EMBL/GenBank/DDBJ whole genome shotgun (WGS) entry which is preliminary data.</text>
</comment>
<gene>
    <name evidence="3" type="ORF">E3P90_00846</name>
</gene>
<evidence type="ECO:0000313" key="3">
    <source>
        <dbReference type="EMBL" id="TIB15434.1"/>
    </source>
</evidence>
<dbReference type="Gene3D" id="1.20.910.10">
    <property type="entry name" value="Heme oxygenase-like"/>
    <property type="match status" value="1"/>
</dbReference>
<dbReference type="InterPro" id="IPR027574">
    <property type="entry name" value="Thiaminase_II"/>
</dbReference>
<dbReference type="PANTHER" id="PTHR20858:SF17">
    <property type="entry name" value="HYDROXYMETHYLPYRIMIDINE_PHOSPHOMETHYLPYRIMIDINE KINASE THI20-RELATED"/>
    <property type="match status" value="1"/>
</dbReference>
<dbReference type="GO" id="GO:0009228">
    <property type="term" value="P:thiamine biosynthetic process"/>
    <property type="evidence" value="ECO:0007669"/>
    <property type="project" value="InterPro"/>
</dbReference>
<dbReference type="NCBIfam" id="TIGR00097">
    <property type="entry name" value="HMP-P_kinase"/>
    <property type="match status" value="1"/>
</dbReference>
<dbReference type="InterPro" id="IPR016084">
    <property type="entry name" value="Haem_Oase-like_multi-hlx"/>
</dbReference>
<dbReference type="GO" id="GO:0008902">
    <property type="term" value="F:hydroxymethylpyrimidine kinase activity"/>
    <property type="evidence" value="ECO:0007669"/>
    <property type="project" value="TreeGrafter"/>
</dbReference>
<accession>A0A4T0I5Y0</accession>
<dbReference type="InterPro" id="IPR029056">
    <property type="entry name" value="Ribokinase-like"/>
</dbReference>
<protein>
    <recommendedName>
        <fullName evidence="5">Hydroxymethylpyrimidine/phosphomethylpyrimidine kinase 2</fullName>
    </recommendedName>
</protein>
<dbReference type="InterPro" id="IPR004305">
    <property type="entry name" value="Thiaminase-2/PQQC"/>
</dbReference>
<organism evidence="3 4">
    <name type="scientific">Wallemia ichthyophaga</name>
    <dbReference type="NCBI Taxonomy" id="245174"/>
    <lineage>
        <taxon>Eukaryota</taxon>
        <taxon>Fungi</taxon>
        <taxon>Dikarya</taxon>
        <taxon>Basidiomycota</taxon>
        <taxon>Wallemiomycotina</taxon>
        <taxon>Wallemiomycetes</taxon>
        <taxon>Wallemiales</taxon>
        <taxon>Wallemiaceae</taxon>
        <taxon>Wallemia</taxon>
    </lineage>
</organism>
<proteinExistence type="predicted"/>
<feature type="domain" description="Pyridoxamine kinase/Phosphomethylpyrimidine kinase" evidence="2">
    <location>
        <begin position="15"/>
        <end position="222"/>
    </location>
</feature>
<evidence type="ECO:0008006" key="5">
    <source>
        <dbReference type="Google" id="ProtNLM"/>
    </source>
</evidence>
<dbReference type="SUPFAM" id="SSF48613">
    <property type="entry name" value="Heme oxygenase-like"/>
    <property type="match status" value="1"/>
</dbReference>
<evidence type="ECO:0000313" key="4">
    <source>
        <dbReference type="Proteomes" id="UP000306954"/>
    </source>
</evidence>
<name>A0A4T0I5Y0_WALIC</name>
<dbReference type="CDD" id="cd19367">
    <property type="entry name" value="TenA_C_ScTHI20-like"/>
    <property type="match status" value="1"/>
</dbReference>
<dbReference type="NCBIfam" id="TIGR04306">
    <property type="entry name" value="salvage_TenA"/>
    <property type="match status" value="1"/>
</dbReference>
<dbReference type="Gene3D" id="3.40.1190.20">
    <property type="match status" value="1"/>
</dbReference>
<dbReference type="InterPro" id="IPR004399">
    <property type="entry name" value="HMP/HMP-P_kinase_dom"/>
</dbReference>
<sequence>MTQSTPKILSIAGSDSGGGAGIQADIKTFTALHCYGMSALTALTSQNTLGVHQVHAVPVDFITSQIRHVITDLGVDALKTGMLYSKEVIEGVVDTLQELSVRAPLVVDPVMVSTSGHRLLNQDALTALQGKLLPKTTLCTPNIPEAELLTGRSIASVRDMLSAATRLNSINTLVKGGHLTFSVDEVQRAIAEVRRGDFGDVGDVTNPTNVTVHGETFAAAATNNDSTNTATAYVLDTYAQLRGNPSTQGTHKSGEERLVVDILYQRPQGHLDIFIHPFVSSTSTHGTGCTLSAALAAYLGGSRSGSSRDTSACTRMTMAEAVQAALTYTRLGIEHSEGLGAGNGPLNHMHSMHRGTHITTPLTPRTTRQPTPLTTHLITTAGVWWDTYIAHPFVHQLATGTLPSSSFRHYIAQDYIYLLHYARIHSLAGYKSRSMGDLEAFARITSQIVQESAMHRDYCREWGVDEKTLMSTQESAQNIAYTRYLADVGHSGSLLDLVVAVASCLLGYGEIGRRLKTSANTGCPISPGVVCIKDNNPYWKWIEDYASDDFQAAVFDGIDMLERMAEEDHLGADHLAHLSNIFTTCCKLECGFWDMGLHRL</sequence>
<reference evidence="3 4" key="1">
    <citation type="submission" date="2019-03" db="EMBL/GenBank/DDBJ databases">
        <title>Sequencing 23 genomes of Wallemia ichthyophaga.</title>
        <authorList>
            <person name="Gostincar C."/>
        </authorList>
    </citation>
    <scope>NUCLEOTIDE SEQUENCE [LARGE SCALE GENOMIC DNA]</scope>
    <source>
        <strain evidence="3 4">EXF-8621</strain>
    </source>
</reference>
<dbReference type="InterPro" id="IPR013749">
    <property type="entry name" value="PM/HMP-P_kinase-1"/>
</dbReference>
<dbReference type="GO" id="GO:0008972">
    <property type="term" value="F:phosphomethylpyrimidine kinase activity"/>
    <property type="evidence" value="ECO:0007669"/>
    <property type="project" value="InterPro"/>
</dbReference>